<dbReference type="RefSeq" id="WP_203743157.1">
    <property type="nucleotide sequence ID" value="NZ_BONF01000008.1"/>
</dbReference>
<name>A0A8J3JLA8_9ACTN</name>
<keyword evidence="3" id="KW-0808">Transferase</keyword>
<feature type="compositionally biased region" description="Basic and acidic residues" evidence="1">
    <location>
        <begin position="1"/>
        <end position="19"/>
    </location>
</feature>
<feature type="transmembrane region" description="Helical" evidence="2">
    <location>
        <begin position="354"/>
        <end position="372"/>
    </location>
</feature>
<feature type="transmembrane region" description="Helical" evidence="2">
    <location>
        <begin position="255"/>
        <end position="275"/>
    </location>
</feature>
<evidence type="ECO:0000256" key="2">
    <source>
        <dbReference type="SAM" id="Phobius"/>
    </source>
</evidence>
<evidence type="ECO:0000256" key="1">
    <source>
        <dbReference type="SAM" id="MobiDB-lite"/>
    </source>
</evidence>
<sequence>MKTEIQEWHRVRTTSADRSRRARNPADQPRRINATALVLATFLVGAVLVTWGLWREGSRAMLSANVPDQVFFQFVLRHAVDVLAGDATPFFTSQMNAPLGVNLMANTVVLGLGIPLAPLTVLGGPQLSFTVLLVLGLAGTAAAWYWFLLRHVVSSRAAAAVGAALCGFGPGMISQANGHPNWTAQFLVPFLVHWALRMAEPGRALRNGAVLGLLVVVQAFVNEEVLLYTALACAVFLTAYAALTWPAQRAAIRPVLATAGVAAVLGGALLAYPLWTQFFGPQSFRGLPPGASAYGADLASFAAFPRLSLGGNVDVTRLLAPNAAEENTFLGWPLLALLGLAVAGWLWRQALVRTLVVTGAVFALFAMGRQVFAGGERTALPGLWRPFNHLPLLESVVPVRFGLVLLPVVGALVALTVEVVARLPRQSAQGLPLRRLAYALVGLALVPLLPLPLPTHRGPAVPRFVTEGTWRAYVPAGRTLVTVPLTSNEHSEGMRWWAQSGAGFSFPGGYFIGPGRQPGTATFGPPPRPTDLLFASIVKGAKVPKVTGRMRDGLLADLRFWRAGALVLPDGAPRADVLRELVDDLVGDGVRTGGVTVWPVSELAEVDAPAPVPASAEEPGTGTPPGGREDPPVG</sequence>
<feature type="transmembrane region" description="Helical" evidence="2">
    <location>
        <begin position="127"/>
        <end position="147"/>
    </location>
</feature>
<proteinExistence type="predicted"/>
<feature type="transmembrane region" description="Helical" evidence="2">
    <location>
        <begin position="32"/>
        <end position="54"/>
    </location>
</feature>
<feature type="transmembrane region" description="Helical" evidence="2">
    <location>
        <begin position="227"/>
        <end position="243"/>
    </location>
</feature>
<dbReference type="GO" id="GO:0016740">
    <property type="term" value="F:transferase activity"/>
    <property type="evidence" value="ECO:0007669"/>
    <property type="project" value="UniProtKB-KW"/>
</dbReference>
<accession>A0A8J3JLA8</accession>
<reference evidence="3 4" key="1">
    <citation type="submission" date="2021-01" db="EMBL/GenBank/DDBJ databases">
        <title>Whole genome shotgun sequence of Catellatospora bangladeshensis NBRC 107357.</title>
        <authorList>
            <person name="Komaki H."/>
            <person name="Tamura T."/>
        </authorList>
    </citation>
    <scope>NUCLEOTIDE SEQUENCE [LARGE SCALE GENOMIC DNA]</scope>
    <source>
        <strain evidence="3 4">NBRC 107357</strain>
    </source>
</reference>
<keyword evidence="2" id="KW-0812">Transmembrane</keyword>
<feature type="transmembrane region" description="Helical" evidence="2">
    <location>
        <begin position="329"/>
        <end position="347"/>
    </location>
</feature>
<dbReference type="EMBL" id="BONF01000008">
    <property type="protein sequence ID" value="GIF80044.1"/>
    <property type="molecule type" value="Genomic_DNA"/>
</dbReference>
<feature type="transmembrane region" description="Helical" evidence="2">
    <location>
        <begin position="436"/>
        <end position="453"/>
    </location>
</feature>
<dbReference type="AlphaFoldDB" id="A0A8J3JLA8"/>
<keyword evidence="2" id="KW-1133">Transmembrane helix</keyword>
<comment type="caution">
    <text evidence="3">The sequence shown here is derived from an EMBL/GenBank/DDBJ whole genome shotgun (WGS) entry which is preliminary data.</text>
</comment>
<keyword evidence="4" id="KW-1185">Reference proteome</keyword>
<dbReference type="Proteomes" id="UP000601223">
    <property type="component" value="Unassembled WGS sequence"/>
</dbReference>
<keyword evidence="2" id="KW-0472">Membrane</keyword>
<feature type="region of interest" description="Disordered" evidence="1">
    <location>
        <begin position="606"/>
        <end position="634"/>
    </location>
</feature>
<organism evidence="3 4">
    <name type="scientific">Catellatospora bangladeshensis</name>
    <dbReference type="NCBI Taxonomy" id="310355"/>
    <lineage>
        <taxon>Bacteria</taxon>
        <taxon>Bacillati</taxon>
        <taxon>Actinomycetota</taxon>
        <taxon>Actinomycetes</taxon>
        <taxon>Micromonosporales</taxon>
        <taxon>Micromonosporaceae</taxon>
        <taxon>Catellatospora</taxon>
    </lineage>
</organism>
<feature type="transmembrane region" description="Helical" evidence="2">
    <location>
        <begin position="392"/>
        <end position="415"/>
    </location>
</feature>
<feature type="region of interest" description="Disordered" evidence="1">
    <location>
        <begin position="1"/>
        <end position="27"/>
    </location>
</feature>
<feature type="compositionally biased region" description="Low complexity" evidence="1">
    <location>
        <begin position="606"/>
        <end position="621"/>
    </location>
</feature>
<evidence type="ECO:0000313" key="4">
    <source>
        <dbReference type="Proteomes" id="UP000601223"/>
    </source>
</evidence>
<feature type="transmembrane region" description="Helical" evidence="2">
    <location>
        <begin position="204"/>
        <end position="221"/>
    </location>
</feature>
<gene>
    <name evidence="3" type="ORF">Cba03nite_13930</name>
</gene>
<evidence type="ECO:0000313" key="3">
    <source>
        <dbReference type="EMBL" id="GIF80044.1"/>
    </source>
</evidence>
<feature type="transmembrane region" description="Helical" evidence="2">
    <location>
        <begin position="99"/>
        <end position="121"/>
    </location>
</feature>
<protein>
    <submittedName>
        <fullName evidence="3">Glycosyl transferase</fullName>
    </submittedName>
</protein>